<evidence type="ECO:0000313" key="2">
    <source>
        <dbReference type="EMBL" id="CAH6260241.1"/>
    </source>
</evidence>
<dbReference type="AlphaFoldDB" id="A0A9P0VBE2"/>
<dbReference type="PROSITE" id="PS51257">
    <property type="entry name" value="PROKAR_LIPOPROTEIN"/>
    <property type="match status" value="1"/>
</dbReference>
<accession>A0A9P0VBE2</accession>
<feature type="coiled-coil region" evidence="1">
    <location>
        <begin position="1"/>
        <end position="28"/>
    </location>
</feature>
<keyword evidence="3" id="KW-1185">Reference proteome</keyword>
<evidence type="ECO:0000313" key="3">
    <source>
        <dbReference type="Proteomes" id="UP000789617"/>
    </source>
</evidence>
<dbReference type="Proteomes" id="UP000789617">
    <property type="component" value="Plasmid P1"/>
</dbReference>
<reference evidence="2" key="1">
    <citation type="submission" date="2022-05" db="EMBL/GenBank/DDBJ databases">
        <authorList>
            <person name="Alioto T."/>
            <person name="Alioto T."/>
            <person name="Gomez Garrido J."/>
        </authorList>
    </citation>
    <scope>NUCLEOTIDE SEQUENCE</scope>
    <source>
        <strain evidence="2">0</strain>
        <plasmid evidence="2">P1</plasmid>
    </source>
</reference>
<gene>
    <name evidence="2" type="ORF">AN2335V1_4975</name>
</gene>
<evidence type="ECO:0000256" key="1">
    <source>
        <dbReference type="SAM" id="Coils"/>
    </source>
</evidence>
<organism evidence="2 3">
    <name type="scientific">Klebsiella variicola</name>
    <dbReference type="NCBI Taxonomy" id="244366"/>
    <lineage>
        <taxon>Bacteria</taxon>
        <taxon>Pseudomonadati</taxon>
        <taxon>Pseudomonadota</taxon>
        <taxon>Gammaproteobacteria</taxon>
        <taxon>Enterobacterales</taxon>
        <taxon>Enterobacteriaceae</taxon>
        <taxon>Klebsiella/Raoultella group</taxon>
        <taxon>Klebsiella</taxon>
        <taxon>Klebsiella pneumoniae complex</taxon>
    </lineage>
</organism>
<dbReference type="RefSeq" id="WP_230131553.1">
    <property type="nucleotide sequence ID" value="NZ_OW969750.1"/>
</dbReference>
<keyword evidence="1" id="KW-0175">Coiled coil</keyword>
<sequence length="82" mass="9211">MNDLESRIKELEDENAKLKFDIHALNVAVVTISCVVNEAIGKSKGFMAETIEDSLKYDPDLGHSQEYFNKLKGEVIQLLGKE</sequence>
<proteinExistence type="predicted"/>
<geneLocation type="plasmid" evidence="2 3">
    <name>P1</name>
</geneLocation>
<dbReference type="EMBL" id="OW969750">
    <property type="protein sequence ID" value="CAH6260241.1"/>
    <property type="molecule type" value="Genomic_DNA"/>
</dbReference>
<keyword evidence="2" id="KW-0614">Plasmid</keyword>
<name>A0A9P0VBE2_KLEVA</name>
<protein>
    <submittedName>
        <fullName evidence="2">Uncharacterized protein</fullName>
    </submittedName>
</protein>